<gene>
    <name evidence="2" type="ORF">NOG11_09665</name>
</gene>
<organism evidence="2 3">
    <name type="scientific">Parvularcula maris</name>
    <dbReference type="NCBI Taxonomy" id="2965077"/>
    <lineage>
        <taxon>Bacteria</taxon>
        <taxon>Pseudomonadati</taxon>
        <taxon>Pseudomonadota</taxon>
        <taxon>Alphaproteobacteria</taxon>
        <taxon>Parvularculales</taxon>
        <taxon>Parvularculaceae</taxon>
        <taxon>Parvularcula</taxon>
    </lineage>
</organism>
<evidence type="ECO:0000313" key="3">
    <source>
        <dbReference type="Proteomes" id="UP001142610"/>
    </source>
</evidence>
<evidence type="ECO:0000256" key="1">
    <source>
        <dbReference type="SAM" id="Phobius"/>
    </source>
</evidence>
<feature type="transmembrane region" description="Helical" evidence="1">
    <location>
        <begin position="6"/>
        <end position="27"/>
    </location>
</feature>
<keyword evidence="1" id="KW-0812">Transmembrane</keyword>
<accession>A0A9X2L9M4</accession>
<keyword evidence="1" id="KW-0472">Membrane</keyword>
<dbReference type="Proteomes" id="UP001142610">
    <property type="component" value="Unassembled WGS sequence"/>
</dbReference>
<protein>
    <submittedName>
        <fullName evidence="2">Uncharacterized protein</fullName>
    </submittedName>
</protein>
<keyword evidence="1" id="KW-1133">Transmembrane helix</keyword>
<comment type="caution">
    <text evidence="2">The sequence shown here is derived from an EMBL/GenBank/DDBJ whole genome shotgun (WGS) entry which is preliminary data.</text>
</comment>
<reference evidence="2" key="1">
    <citation type="submission" date="2022-07" db="EMBL/GenBank/DDBJ databases">
        <title>Parvularcula maris sp. nov., an algicidal bacterium isolated from seawater.</title>
        <authorList>
            <person name="Li F."/>
        </authorList>
    </citation>
    <scope>NUCLEOTIDE SEQUENCE</scope>
    <source>
        <strain evidence="2">BGMRC 0090</strain>
    </source>
</reference>
<keyword evidence="3" id="KW-1185">Reference proteome</keyword>
<dbReference type="RefSeq" id="WP_256619553.1">
    <property type="nucleotide sequence ID" value="NZ_JANIBC010000007.1"/>
</dbReference>
<evidence type="ECO:0000313" key="2">
    <source>
        <dbReference type="EMBL" id="MCQ8185663.1"/>
    </source>
</evidence>
<name>A0A9X2L9M4_9PROT</name>
<proteinExistence type="predicted"/>
<dbReference type="EMBL" id="JANIBC010000007">
    <property type="protein sequence ID" value="MCQ8185663.1"/>
    <property type="molecule type" value="Genomic_DNA"/>
</dbReference>
<sequence length="41" mass="4739">MTITGPELVLIGALLVAFYVPLSFYVVRYEKRHQARKKSQD</sequence>
<dbReference type="AlphaFoldDB" id="A0A9X2L9M4"/>